<dbReference type="NCBIfam" id="TIGR01783">
    <property type="entry name" value="TonB-siderophor"/>
    <property type="match status" value="1"/>
</dbReference>
<evidence type="ECO:0000256" key="2">
    <source>
        <dbReference type="ARBA" id="ARBA00009810"/>
    </source>
</evidence>
<evidence type="ECO:0000256" key="4">
    <source>
        <dbReference type="ARBA" id="ARBA00022452"/>
    </source>
</evidence>
<dbReference type="Pfam" id="PF07715">
    <property type="entry name" value="Plug"/>
    <property type="match status" value="1"/>
</dbReference>
<dbReference type="InterPro" id="IPR037066">
    <property type="entry name" value="Plug_dom_sf"/>
</dbReference>
<dbReference type="InterPro" id="IPR010105">
    <property type="entry name" value="TonB_sidphr_rcpt"/>
</dbReference>
<dbReference type="AlphaFoldDB" id="A0A381ECK2"/>
<dbReference type="EMBL" id="UFUW01000001">
    <property type="protein sequence ID" value="SUX24716.1"/>
    <property type="molecule type" value="Genomic_DNA"/>
</dbReference>
<keyword evidence="3 10" id="KW-0813">Transport</keyword>
<dbReference type="InterPro" id="IPR039426">
    <property type="entry name" value="TonB-dep_rcpt-like"/>
</dbReference>
<dbReference type="PROSITE" id="PS51257">
    <property type="entry name" value="PROKAR_LIPOPROTEIN"/>
    <property type="match status" value="1"/>
</dbReference>
<dbReference type="PANTHER" id="PTHR32552:SF74">
    <property type="entry name" value="HYDROXAMATE SIDEROPHORE RECEPTOR FHUE"/>
    <property type="match status" value="1"/>
</dbReference>
<dbReference type="Pfam" id="PF00593">
    <property type="entry name" value="TonB_dep_Rec_b-barrel"/>
    <property type="match status" value="1"/>
</dbReference>
<dbReference type="InterPro" id="IPR000531">
    <property type="entry name" value="Beta-barrel_TonB"/>
</dbReference>
<dbReference type="CDD" id="cd01347">
    <property type="entry name" value="ligand_gated_channel"/>
    <property type="match status" value="1"/>
</dbReference>
<evidence type="ECO:0000256" key="11">
    <source>
        <dbReference type="RuleBase" id="RU003357"/>
    </source>
</evidence>
<sequence length="728" mass="81011">MKNHTFPHTTLATALLLACTCAAAQQGNTASAAVNVAATKTTTDSRINLYRISSLHNTTGLELRQREVPQSVTVIDQDELKARGIHDMAGALKTGGVNVVRDEGGHYRYQTRGFNIDQIEEDGLSTSLHGAYGNPYHNSQSPSDLAIYERIEVVRGATGLTQANAEPGGTISAVRKKPTAERRIGGDISVDRYGKVYSTVDASGALDPEKTLRARVISVVSKDKTFKDDVDGSHYLVYGVAEKDAGATTTVTLGGMMQNSHGHPDPYGLPQANIAFPRDKSLGFKWNKDDYNKANFFAGTETRFNDDWKLNTKVSYTRNDSMSAFGALANENPGYSGLTRGATLPLNGLNRYDNAGRQAAAQIALSGKYRLFGREHDAFTSYTFGQEASNTRWKRIRNNTAYNPYTFQGNEIAYPGWGDYIDRTYYGSKQKTHAFNLGTRVNALDNLHILGGARYTHWSGREFTDYNWWNDQPDNTADRNDKQSRSRVTPYLGITYDINANNSLYTHYSSIFKPQYYRDNKGNFLSPVTGNSYEVGWKGEWLGGKLNTSIALYQIEQKNRPVQLALASGQEYAAAHGKIRSRGLDAEATGNITDAWKINAGYTYNSSKYQKNENVRDLKGGNASKHTPKHQMRLYTSYRLPGAAEKWTIGGGMNYQSSTSSLWGVEQKGYALFNADVQFKINDQFNVGLALENITNKHYFENHPTRMNGANNYLGEPRNIMLNFHWEL</sequence>
<keyword evidence="5 10" id="KW-0812">Transmembrane</keyword>
<evidence type="ECO:0000256" key="12">
    <source>
        <dbReference type="SAM" id="SignalP"/>
    </source>
</evidence>
<evidence type="ECO:0000256" key="1">
    <source>
        <dbReference type="ARBA" id="ARBA00004571"/>
    </source>
</evidence>
<proteinExistence type="inferred from homology"/>
<evidence type="ECO:0000259" key="13">
    <source>
        <dbReference type="Pfam" id="PF00593"/>
    </source>
</evidence>
<accession>A0A381ECK2</accession>
<keyword evidence="12" id="KW-0732">Signal</keyword>
<keyword evidence="7 10" id="KW-0472">Membrane</keyword>
<dbReference type="Gene3D" id="2.170.130.10">
    <property type="entry name" value="TonB-dependent receptor, plug domain"/>
    <property type="match status" value="1"/>
</dbReference>
<feature type="chain" id="PRO_5016962588" evidence="12">
    <location>
        <begin position="25"/>
        <end position="728"/>
    </location>
</feature>
<evidence type="ECO:0000256" key="8">
    <source>
        <dbReference type="ARBA" id="ARBA00023170"/>
    </source>
</evidence>
<dbReference type="OrthoDB" id="8663017at2"/>
<dbReference type="PROSITE" id="PS52016">
    <property type="entry name" value="TONB_DEPENDENT_REC_3"/>
    <property type="match status" value="1"/>
</dbReference>
<dbReference type="SUPFAM" id="SSF56935">
    <property type="entry name" value="Porins"/>
    <property type="match status" value="1"/>
</dbReference>
<feature type="domain" description="TonB-dependent receptor-like beta-barrel" evidence="13">
    <location>
        <begin position="267"/>
        <end position="694"/>
    </location>
</feature>
<feature type="domain" description="TonB-dependent receptor plug" evidence="14">
    <location>
        <begin position="65"/>
        <end position="170"/>
    </location>
</feature>
<keyword evidence="4 10" id="KW-1134">Transmembrane beta strand</keyword>
<dbReference type="Proteomes" id="UP000254572">
    <property type="component" value="Unassembled WGS sequence"/>
</dbReference>
<evidence type="ECO:0000256" key="3">
    <source>
        <dbReference type="ARBA" id="ARBA00022448"/>
    </source>
</evidence>
<evidence type="ECO:0000256" key="7">
    <source>
        <dbReference type="ARBA" id="ARBA00023136"/>
    </source>
</evidence>
<keyword evidence="16" id="KW-1185">Reference proteome</keyword>
<comment type="subcellular location">
    <subcellularLocation>
        <location evidence="1 10">Cell outer membrane</location>
        <topology evidence="1 10">Multi-pass membrane protein</topology>
    </subcellularLocation>
</comment>
<dbReference type="Gene3D" id="2.40.170.20">
    <property type="entry name" value="TonB-dependent receptor, beta-barrel domain"/>
    <property type="match status" value="1"/>
</dbReference>
<organism evidence="15 16">
    <name type="scientific">Cardiobacterium valvarum</name>
    <dbReference type="NCBI Taxonomy" id="194702"/>
    <lineage>
        <taxon>Bacteria</taxon>
        <taxon>Pseudomonadati</taxon>
        <taxon>Pseudomonadota</taxon>
        <taxon>Gammaproteobacteria</taxon>
        <taxon>Cardiobacteriales</taxon>
        <taxon>Cardiobacteriaceae</taxon>
        <taxon>Cardiobacterium</taxon>
    </lineage>
</organism>
<protein>
    <submittedName>
        <fullName evidence="15">Fe(III)-pyochelin receptor</fullName>
    </submittedName>
</protein>
<evidence type="ECO:0000313" key="15">
    <source>
        <dbReference type="EMBL" id="SUX24716.1"/>
    </source>
</evidence>
<evidence type="ECO:0000256" key="9">
    <source>
        <dbReference type="ARBA" id="ARBA00023237"/>
    </source>
</evidence>
<evidence type="ECO:0000259" key="14">
    <source>
        <dbReference type="Pfam" id="PF07715"/>
    </source>
</evidence>
<evidence type="ECO:0000313" key="16">
    <source>
        <dbReference type="Proteomes" id="UP000254572"/>
    </source>
</evidence>
<dbReference type="GO" id="GO:0015891">
    <property type="term" value="P:siderophore transport"/>
    <property type="evidence" value="ECO:0007669"/>
    <property type="project" value="InterPro"/>
</dbReference>
<dbReference type="GO" id="GO:0009279">
    <property type="term" value="C:cell outer membrane"/>
    <property type="evidence" value="ECO:0007669"/>
    <property type="project" value="UniProtKB-SubCell"/>
</dbReference>
<reference evidence="15 16" key="1">
    <citation type="submission" date="2018-06" db="EMBL/GenBank/DDBJ databases">
        <authorList>
            <consortium name="Pathogen Informatics"/>
            <person name="Doyle S."/>
        </authorList>
    </citation>
    <scope>NUCLEOTIDE SEQUENCE [LARGE SCALE GENOMIC DNA]</scope>
    <source>
        <strain evidence="15 16">NCTC13294</strain>
    </source>
</reference>
<dbReference type="PANTHER" id="PTHR32552">
    <property type="entry name" value="FERRICHROME IRON RECEPTOR-RELATED"/>
    <property type="match status" value="1"/>
</dbReference>
<name>A0A381ECK2_9GAMM</name>
<feature type="signal peptide" evidence="12">
    <location>
        <begin position="1"/>
        <end position="24"/>
    </location>
</feature>
<dbReference type="GO" id="GO:0015344">
    <property type="term" value="F:siderophore uptake transmembrane transporter activity"/>
    <property type="evidence" value="ECO:0007669"/>
    <property type="project" value="TreeGrafter"/>
</dbReference>
<comment type="similarity">
    <text evidence="2 10 11">Belongs to the TonB-dependent receptor family.</text>
</comment>
<dbReference type="GO" id="GO:0038023">
    <property type="term" value="F:signaling receptor activity"/>
    <property type="evidence" value="ECO:0007669"/>
    <property type="project" value="InterPro"/>
</dbReference>
<evidence type="ECO:0000256" key="5">
    <source>
        <dbReference type="ARBA" id="ARBA00022692"/>
    </source>
</evidence>
<keyword evidence="8 15" id="KW-0675">Receptor</keyword>
<dbReference type="InterPro" id="IPR012910">
    <property type="entry name" value="Plug_dom"/>
</dbReference>
<keyword evidence="9 10" id="KW-0998">Cell outer membrane</keyword>
<dbReference type="InterPro" id="IPR036942">
    <property type="entry name" value="Beta-barrel_TonB_sf"/>
</dbReference>
<evidence type="ECO:0000256" key="6">
    <source>
        <dbReference type="ARBA" id="ARBA00023077"/>
    </source>
</evidence>
<gene>
    <name evidence="15" type="primary">fptA</name>
    <name evidence="15" type="ORF">NCTC13294_02023</name>
</gene>
<dbReference type="RefSeq" id="WP_115612193.1">
    <property type="nucleotide sequence ID" value="NZ_JBHLZC010000003.1"/>
</dbReference>
<evidence type="ECO:0000256" key="10">
    <source>
        <dbReference type="PROSITE-ProRule" id="PRU01360"/>
    </source>
</evidence>
<keyword evidence="6 11" id="KW-0798">TonB box</keyword>